<name>A0A165BR85_9APHY</name>
<evidence type="ECO:0000313" key="1">
    <source>
        <dbReference type="EMBL" id="KZT01506.1"/>
    </source>
</evidence>
<sequence>MQVALPPAAPLRHVSGAATCTSAWKGSPCRRSLPLRLRLPPRDCVSTPSSTVTHTVLCNGSECFRGATDQRFGGQGFSSCRGLPVSIVDTSSPSSMMLTACSVLREAALG</sequence>
<dbReference type="Proteomes" id="UP000076871">
    <property type="component" value="Unassembled WGS sequence"/>
</dbReference>
<organism evidence="1 2">
    <name type="scientific">Laetiporus sulphureus 93-53</name>
    <dbReference type="NCBI Taxonomy" id="1314785"/>
    <lineage>
        <taxon>Eukaryota</taxon>
        <taxon>Fungi</taxon>
        <taxon>Dikarya</taxon>
        <taxon>Basidiomycota</taxon>
        <taxon>Agaricomycotina</taxon>
        <taxon>Agaricomycetes</taxon>
        <taxon>Polyporales</taxon>
        <taxon>Laetiporus</taxon>
    </lineage>
</organism>
<dbReference type="AlphaFoldDB" id="A0A165BR85"/>
<evidence type="ECO:0000313" key="2">
    <source>
        <dbReference type="Proteomes" id="UP000076871"/>
    </source>
</evidence>
<dbReference type="RefSeq" id="XP_040759246.1">
    <property type="nucleotide sequence ID" value="XM_040902553.1"/>
</dbReference>
<keyword evidence="2" id="KW-1185">Reference proteome</keyword>
<gene>
    <name evidence="1" type="ORF">LAESUDRAFT_457467</name>
</gene>
<dbReference type="EMBL" id="KV427663">
    <property type="protein sequence ID" value="KZT01506.1"/>
    <property type="molecule type" value="Genomic_DNA"/>
</dbReference>
<dbReference type="InParanoid" id="A0A165BR85"/>
<reference evidence="1 2" key="1">
    <citation type="journal article" date="2016" name="Mol. Biol. Evol.">
        <title>Comparative Genomics of Early-Diverging Mushroom-Forming Fungi Provides Insights into the Origins of Lignocellulose Decay Capabilities.</title>
        <authorList>
            <person name="Nagy L.G."/>
            <person name="Riley R."/>
            <person name="Tritt A."/>
            <person name="Adam C."/>
            <person name="Daum C."/>
            <person name="Floudas D."/>
            <person name="Sun H."/>
            <person name="Yadav J.S."/>
            <person name="Pangilinan J."/>
            <person name="Larsson K.H."/>
            <person name="Matsuura K."/>
            <person name="Barry K."/>
            <person name="Labutti K."/>
            <person name="Kuo R."/>
            <person name="Ohm R.A."/>
            <person name="Bhattacharya S.S."/>
            <person name="Shirouzu T."/>
            <person name="Yoshinaga Y."/>
            <person name="Martin F.M."/>
            <person name="Grigoriev I.V."/>
            <person name="Hibbett D.S."/>
        </authorList>
    </citation>
    <scope>NUCLEOTIDE SEQUENCE [LARGE SCALE GENOMIC DNA]</scope>
    <source>
        <strain evidence="1 2">93-53</strain>
    </source>
</reference>
<proteinExistence type="predicted"/>
<accession>A0A165BR85</accession>
<dbReference type="GeneID" id="63819584"/>
<protein>
    <submittedName>
        <fullName evidence="1">Uncharacterized protein</fullName>
    </submittedName>
</protein>